<dbReference type="eggNOG" id="ENOG5033HJW">
    <property type="taxonomic scope" value="Bacteria"/>
</dbReference>
<proteinExistence type="predicted"/>
<organism evidence="2">
    <name type="scientific">Granulicella tundricola (strain ATCC BAA-1859 / DSM 23138 / MP5ACTX9)</name>
    <dbReference type="NCBI Taxonomy" id="1198114"/>
    <lineage>
        <taxon>Bacteria</taxon>
        <taxon>Pseudomonadati</taxon>
        <taxon>Acidobacteriota</taxon>
        <taxon>Terriglobia</taxon>
        <taxon>Terriglobales</taxon>
        <taxon>Acidobacteriaceae</taxon>
        <taxon>Granulicella</taxon>
    </lineage>
</organism>
<evidence type="ECO:0008006" key="3">
    <source>
        <dbReference type="Google" id="ProtNLM"/>
    </source>
</evidence>
<evidence type="ECO:0000313" key="2">
    <source>
        <dbReference type="Proteomes" id="UP000000343"/>
    </source>
</evidence>
<keyword evidence="2" id="KW-1185">Reference proteome</keyword>
<dbReference type="AlphaFoldDB" id="E8X590"/>
<dbReference type="KEGG" id="acm:AciX9_1292"/>
<sequence length="169" mass="19255">MSSYTTTLIERFAGRGVLIDTNLLLLYAIGKYDPDILSRESFDRVATYSIEDYQLLGNLISLFRQKVTTPYVLAEVSNWIGYLARAQEVECLRGLIDSLDTFTELQVDSFELGKDASFPFLGLTDMALAAYANDYLIVTDDARLIFHLNELGREALNINHLRQEIWLMN</sequence>
<dbReference type="EMBL" id="CP002480">
    <property type="protein sequence ID" value="ADW68354.1"/>
    <property type="molecule type" value="Genomic_DNA"/>
</dbReference>
<name>E8X590_GRATM</name>
<protein>
    <recommendedName>
        <fullName evidence="3">PIN domain-containing protein</fullName>
    </recommendedName>
</protein>
<evidence type="ECO:0000313" key="1">
    <source>
        <dbReference type="EMBL" id="ADW68354.1"/>
    </source>
</evidence>
<reference evidence="2" key="1">
    <citation type="submission" date="2011-01" db="EMBL/GenBank/DDBJ databases">
        <title>Complete sequence of chromosome of Acidobacterium sp. MP5ACTX9.</title>
        <authorList>
            <consortium name="US DOE Joint Genome Institute"/>
            <person name="Lucas S."/>
            <person name="Copeland A."/>
            <person name="Lapidus A."/>
            <person name="Cheng J.-F."/>
            <person name="Goodwin L."/>
            <person name="Pitluck S."/>
            <person name="Teshima H."/>
            <person name="Detter J.C."/>
            <person name="Han C."/>
            <person name="Tapia R."/>
            <person name="Land M."/>
            <person name="Hauser L."/>
            <person name="Kyrpides N."/>
            <person name="Ivanova N."/>
            <person name="Ovchinnikova G."/>
            <person name="Pagani I."/>
            <person name="Rawat S.R."/>
            <person name="Mannisto M."/>
            <person name="Haggblom M.M."/>
            <person name="Woyke T."/>
        </authorList>
    </citation>
    <scope>NUCLEOTIDE SEQUENCE [LARGE SCALE GENOMIC DNA]</scope>
    <source>
        <strain evidence="2">MP5ACTX9</strain>
    </source>
</reference>
<dbReference type="PaxDb" id="1198114-AciX9_1292"/>
<dbReference type="OrthoDB" id="6945130at2"/>
<dbReference type="Proteomes" id="UP000000343">
    <property type="component" value="Chromosome"/>
</dbReference>
<gene>
    <name evidence="1" type="ordered locus">AciX9_1292</name>
</gene>
<accession>E8X590</accession>
<dbReference type="HOGENOM" id="CLU_134923_0_0_0"/>